<keyword evidence="3" id="KW-1185">Reference proteome</keyword>
<comment type="caution">
    <text evidence="2">The sequence shown here is derived from an EMBL/GenBank/DDBJ whole genome shotgun (WGS) entry which is preliminary data.</text>
</comment>
<protein>
    <submittedName>
        <fullName evidence="2">Uncharacterized protein</fullName>
    </submittedName>
</protein>
<dbReference type="OrthoDB" id="2286148at2759"/>
<proteinExistence type="predicted"/>
<accession>A0A1R1Y1V5</accession>
<dbReference type="EMBL" id="LSSN01001138">
    <property type="protein sequence ID" value="OMJ20880.1"/>
    <property type="molecule type" value="Genomic_DNA"/>
</dbReference>
<evidence type="ECO:0000256" key="1">
    <source>
        <dbReference type="SAM" id="MobiDB-lite"/>
    </source>
</evidence>
<sequence>MGLVAAAILVTGRGVESPSRGTADYLPKSVGETHKQSLGHICNREGVQDSTIDPTKNSDQNEDDTRKKLIKSALENLKWWRENLVIWKSRSFLPEVPEAEVFTDASDSGWGLRAVLGPTSELFDCPTDELSTFCTQFIRRFFKDGYTDGMVNTRKDIQQDRYEVQTARCGYVRSPGEPQTVDIFQLETITRSSNNGSFQSPVEFFEESILPPTLESHHEDNPEGQPREINLDTNNS</sequence>
<reference evidence="2 3" key="1">
    <citation type="submission" date="2017-01" db="EMBL/GenBank/DDBJ databases">
        <authorList>
            <person name="Mah S.A."/>
            <person name="Swanson W.J."/>
            <person name="Moy G.W."/>
            <person name="Vacquier V.D."/>
        </authorList>
    </citation>
    <scope>NUCLEOTIDE SEQUENCE [LARGE SCALE GENOMIC DNA]</scope>
    <source>
        <strain evidence="2 3">GSMNP</strain>
    </source>
</reference>
<evidence type="ECO:0000313" key="3">
    <source>
        <dbReference type="Proteomes" id="UP000187283"/>
    </source>
</evidence>
<dbReference type="AlphaFoldDB" id="A0A1R1Y1V5"/>
<dbReference type="Proteomes" id="UP000187283">
    <property type="component" value="Unassembled WGS sequence"/>
</dbReference>
<feature type="region of interest" description="Disordered" evidence="1">
    <location>
        <begin position="213"/>
        <end position="236"/>
    </location>
</feature>
<feature type="compositionally biased region" description="Basic and acidic residues" evidence="1">
    <location>
        <begin position="215"/>
        <end position="230"/>
    </location>
</feature>
<evidence type="ECO:0000313" key="2">
    <source>
        <dbReference type="EMBL" id="OMJ20880.1"/>
    </source>
</evidence>
<organism evidence="2 3">
    <name type="scientific">Smittium culicis</name>
    <dbReference type="NCBI Taxonomy" id="133412"/>
    <lineage>
        <taxon>Eukaryota</taxon>
        <taxon>Fungi</taxon>
        <taxon>Fungi incertae sedis</taxon>
        <taxon>Zoopagomycota</taxon>
        <taxon>Kickxellomycotina</taxon>
        <taxon>Harpellomycetes</taxon>
        <taxon>Harpellales</taxon>
        <taxon>Legeriomycetaceae</taxon>
        <taxon>Smittium</taxon>
    </lineage>
</organism>
<name>A0A1R1Y1V5_9FUNG</name>
<gene>
    <name evidence="2" type="ORF">AYI70_g3818</name>
</gene>